<dbReference type="RefSeq" id="WP_098454150.1">
    <property type="nucleotide sequence ID" value="NZ_PDJG01000001.1"/>
</dbReference>
<reference evidence="1 2" key="1">
    <citation type="submission" date="2017-10" db="EMBL/GenBank/DDBJ databases">
        <title>Sequencing the genomes of 1000 actinobacteria strains.</title>
        <authorList>
            <person name="Klenk H.-P."/>
        </authorList>
    </citation>
    <scope>NUCLEOTIDE SEQUENCE [LARGE SCALE GENOMIC DNA]</scope>
    <source>
        <strain evidence="1 2">DSM 18966</strain>
    </source>
</reference>
<evidence type="ECO:0000313" key="1">
    <source>
        <dbReference type="EMBL" id="PFG32842.1"/>
    </source>
</evidence>
<keyword evidence="2" id="KW-1185">Reference proteome</keyword>
<dbReference type="EMBL" id="PDJG01000001">
    <property type="protein sequence ID" value="PFG32842.1"/>
    <property type="molecule type" value="Genomic_DNA"/>
</dbReference>
<organism evidence="1 2">
    <name type="scientific">Sanguibacter antarcticus</name>
    <dbReference type="NCBI Taxonomy" id="372484"/>
    <lineage>
        <taxon>Bacteria</taxon>
        <taxon>Bacillati</taxon>
        <taxon>Actinomycetota</taxon>
        <taxon>Actinomycetes</taxon>
        <taxon>Micrococcales</taxon>
        <taxon>Sanguibacteraceae</taxon>
        <taxon>Sanguibacter</taxon>
    </lineage>
</organism>
<accession>A0A2A9E3M8</accession>
<name>A0A2A9E3M8_9MICO</name>
<comment type="caution">
    <text evidence="1">The sequence shown here is derived from an EMBL/GenBank/DDBJ whole genome shotgun (WGS) entry which is preliminary data.</text>
</comment>
<proteinExistence type="predicted"/>
<evidence type="ECO:0000313" key="2">
    <source>
        <dbReference type="Proteomes" id="UP000225548"/>
    </source>
</evidence>
<protein>
    <submittedName>
        <fullName evidence="1">Uncharacterized protein</fullName>
    </submittedName>
</protein>
<sequence length="228" mass="24902">MALMPRLRQLMRRTTSASTIGARRPTTGERRGDTLHEDALRAMLVDDPNNIRAFQALSEVVRRRAAEGTQVDDPLSAPTDEIERRRAADLAVWALGEELAGNPRAWYPLIELARLSLADDQDAAIRRLATAADRDPSGAALAEAIAVLRDAGLPVEALGLGVGHWRVRDHTPEVGRQVVRAALDADRIFDARHHLESLALHPDTKAVAPIHAELETEIAQAEQHISGT</sequence>
<dbReference type="Proteomes" id="UP000225548">
    <property type="component" value="Unassembled WGS sequence"/>
</dbReference>
<dbReference type="AlphaFoldDB" id="A0A2A9E3M8"/>
<gene>
    <name evidence="1" type="ORF">ATL42_0692</name>
</gene>
<dbReference type="OrthoDB" id="3266723at2"/>